<proteinExistence type="inferred from homology"/>
<comment type="function">
    <text evidence="4">Catalyzes the transfer of acetyl from acetyl-CoA to desacetylmycothiol (Cys-GlcN-Ins) to form mycothiol.</text>
</comment>
<name>A0A7L4YLU0_9ACTN</name>
<dbReference type="SUPFAM" id="SSF55729">
    <property type="entry name" value="Acyl-CoA N-acyltransferases (Nat)"/>
    <property type="match status" value="1"/>
</dbReference>
<comment type="catalytic activity">
    <reaction evidence="4">
        <text>1D-myo-inositol 2-(L-cysteinylamino)-2-deoxy-alpha-D-glucopyranoside + acetyl-CoA = mycothiol + CoA + H(+)</text>
        <dbReference type="Rhea" id="RHEA:26172"/>
        <dbReference type="ChEBI" id="CHEBI:15378"/>
        <dbReference type="ChEBI" id="CHEBI:16768"/>
        <dbReference type="ChEBI" id="CHEBI:57287"/>
        <dbReference type="ChEBI" id="CHEBI:57288"/>
        <dbReference type="ChEBI" id="CHEBI:58887"/>
        <dbReference type="EC" id="2.3.1.189"/>
    </reaction>
</comment>
<evidence type="ECO:0000256" key="3">
    <source>
        <dbReference type="ARBA" id="ARBA00023315"/>
    </source>
</evidence>
<dbReference type="Proteomes" id="UP000463857">
    <property type="component" value="Chromosome"/>
</dbReference>
<reference evidence="6 7" key="1">
    <citation type="journal article" date="2018" name="Int. J. Syst. Evol. Microbiol.">
        <title>Epidermidibacterium keratini gen. nov., sp. nov., a member of the family Sporichthyaceae, isolated from keratin epidermis.</title>
        <authorList>
            <person name="Lee D.G."/>
            <person name="Trujillo M.E."/>
            <person name="Kang S."/>
            <person name="Nam J.J."/>
            <person name="Kim Y.J."/>
        </authorList>
    </citation>
    <scope>NUCLEOTIDE SEQUENCE [LARGE SCALE GENOMIC DNA]</scope>
    <source>
        <strain evidence="6 7">EPI-7</strain>
    </source>
</reference>
<comment type="caution">
    <text evidence="4">Lacks conserved residue(s) required for the propagation of feature annotation.</text>
</comment>
<dbReference type="PANTHER" id="PTHR43877">
    <property type="entry name" value="AMINOALKYLPHOSPHONATE N-ACETYLTRANSFERASE-RELATED-RELATED"/>
    <property type="match status" value="1"/>
</dbReference>
<evidence type="ECO:0000256" key="4">
    <source>
        <dbReference type="HAMAP-Rule" id="MF_01698"/>
    </source>
</evidence>
<dbReference type="EMBL" id="CP047156">
    <property type="protein sequence ID" value="QHB99842.1"/>
    <property type="molecule type" value="Genomic_DNA"/>
</dbReference>
<feature type="domain" description="N-acetyltransferase" evidence="5">
    <location>
        <begin position="156"/>
        <end position="319"/>
    </location>
</feature>
<dbReference type="InterPro" id="IPR000182">
    <property type="entry name" value="GNAT_dom"/>
</dbReference>
<feature type="binding site" evidence="4">
    <location>
        <position position="230"/>
    </location>
    <ligand>
        <name>1D-myo-inositol 2-(L-cysteinylamino)-2-deoxy-alpha-D-glucopyranoside</name>
        <dbReference type="ChEBI" id="CHEBI:58887"/>
    </ligand>
</feature>
<dbReference type="AlphaFoldDB" id="A0A7L4YLU0"/>
<feature type="binding site" evidence="4">
    <location>
        <position position="290"/>
    </location>
    <ligand>
        <name>1D-myo-inositol 2-(L-cysteinylamino)-2-deoxy-alpha-D-glucopyranoside</name>
        <dbReference type="ChEBI" id="CHEBI:58887"/>
    </ligand>
</feature>
<dbReference type="OrthoDB" id="3208058at2"/>
<keyword evidence="7" id="KW-1185">Reference proteome</keyword>
<dbReference type="InterPro" id="IPR016181">
    <property type="entry name" value="Acyl_CoA_acyltransferase"/>
</dbReference>
<dbReference type="HAMAP" id="MF_01698">
    <property type="entry name" value="MshD"/>
    <property type="match status" value="1"/>
</dbReference>
<dbReference type="KEGG" id="eke:EK0264_05800"/>
<dbReference type="Gene3D" id="3.40.630.30">
    <property type="match status" value="1"/>
</dbReference>
<feature type="binding site" evidence="4">
    <location>
        <position position="252"/>
    </location>
    <ligand>
        <name>1D-myo-inositol 2-(L-cysteinylamino)-2-deoxy-alpha-D-glucopyranoside</name>
        <dbReference type="ChEBI" id="CHEBI:58887"/>
    </ligand>
</feature>
<organism evidence="6 7">
    <name type="scientific">Epidermidibacterium keratini</name>
    <dbReference type="NCBI Taxonomy" id="1891644"/>
    <lineage>
        <taxon>Bacteria</taxon>
        <taxon>Bacillati</taxon>
        <taxon>Actinomycetota</taxon>
        <taxon>Actinomycetes</taxon>
        <taxon>Sporichthyales</taxon>
        <taxon>Sporichthyaceae</taxon>
        <taxon>Epidermidibacterium</taxon>
    </lineage>
</organism>
<gene>
    <name evidence="4 6" type="primary">mshD</name>
    <name evidence="6" type="ORF">EK0264_05800</name>
</gene>
<sequence length="319" mass="34396">MSDGATYSIEPVLDADTAAQVRELVARAEQRDGVSPISEHQLLRVSATDQSAPWRHVIARASDGTLAGYAIVDPSGDDPEAEIVVNPDHRRGGVGHGLIRQIREIAGGRPALVWSHGTSDGSQLFAAQQHAEATRILWQLRRPSSPLPDSEPSSSVRIRAFEPGDEQRWVELNAAAFAHHPEQGSWTLDDLRAREREPWFDPAGFLIAEATDQGAGGVPAGDIAGFHWTKIHGPSTEQLAADPSLAREALGEVYVVGVDPRAQGLGLGKALTIAGVAHLQDLGIPEVLLYVDDSNTAAVEMYRALGFSEFSRDTQYRLT</sequence>
<evidence type="ECO:0000256" key="1">
    <source>
        <dbReference type="ARBA" id="ARBA00022679"/>
    </source>
</evidence>
<feature type="domain" description="N-acetyltransferase" evidence="5">
    <location>
        <begin position="7"/>
        <end position="143"/>
    </location>
</feature>
<dbReference type="Pfam" id="PF00583">
    <property type="entry name" value="Acetyltransf_1"/>
    <property type="match status" value="2"/>
</dbReference>
<evidence type="ECO:0000259" key="5">
    <source>
        <dbReference type="PROSITE" id="PS51186"/>
    </source>
</evidence>
<accession>A0A7L4YLU0</accession>
<dbReference type="GO" id="GO:0010125">
    <property type="term" value="P:mycothiol biosynthetic process"/>
    <property type="evidence" value="ECO:0007669"/>
    <property type="project" value="UniProtKB-UniRule"/>
</dbReference>
<evidence type="ECO:0000313" key="7">
    <source>
        <dbReference type="Proteomes" id="UP000463857"/>
    </source>
</evidence>
<keyword evidence="2 4" id="KW-0677">Repeat</keyword>
<dbReference type="CDD" id="cd04301">
    <property type="entry name" value="NAT_SF"/>
    <property type="match status" value="2"/>
</dbReference>
<dbReference type="NCBIfam" id="TIGR03448">
    <property type="entry name" value="mycothiol_MshD"/>
    <property type="match status" value="1"/>
</dbReference>
<evidence type="ECO:0000256" key="2">
    <source>
        <dbReference type="ARBA" id="ARBA00022737"/>
    </source>
</evidence>
<feature type="binding site" evidence="4">
    <location>
        <begin position="263"/>
        <end position="269"/>
    </location>
    <ligand>
        <name>acetyl-CoA</name>
        <dbReference type="ChEBI" id="CHEBI:57288"/>
        <label>2</label>
    </ligand>
</feature>
<keyword evidence="1 4" id="KW-0808">Transferase</keyword>
<dbReference type="EC" id="2.3.1.189" evidence="4"/>
<comment type="similarity">
    <text evidence="4">Belongs to the acetyltransferase family. MshD subfamily.</text>
</comment>
<protein>
    <recommendedName>
        <fullName evidence="4">Mycothiol acetyltransferase</fullName>
        <shortName evidence="4">MSH acetyltransferase</shortName>
        <ecNumber evidence="4">2.3.1.189</ecNumber>
    </recommendedName>
    <alternativeName>
        <fullName evidence="4">Mycothiol synthase</fullName>
    </alternativeName>
</protein>
<dbReference type="PROSITE" id="PS51186">
    <property type="entry name" value="GNAT"/>
    <property type="match status" value="2"/>
</dbReference>
<evidence type="ECO:0000313" key="6">
    <source>
        <dbReference type="EMBL" id="QHB99842.1"/>
    </source>
</evidence>
<dbReference type="InterPro" id="IPR017813">
    <property type="entry name" value="Mycothiol_AcTrfase"/>
</dbReference>
<feature type="binding site" evidence="4">
    <location>
        <begin position="83"/>
        <end position="85"/>
    </location>
    <ligand>
        <name>acetyl-CoA</name>
        <dbReference type="ChEBI" id="CHEBI:57288"/>
        <label>1</label>
    </ligand>
</feature>
<dbReference type="InParanoid" id="A0A7L4YLU0"/>
<dbReference type="PIRSF" id="PIRSF021524">
    <property type="entry name" value="MSH_acetyltransferase"/>
    <property type="match status" value="1"/>
</dbReference>
<dbReference type="InterPro" id="IPR050832">
    <property type="entry name" value="Bact_Acetyltransf"/>
</dbReference>
<keyword evidence="3 4" id="KW-0012">Acyltransferase</keyword>
<feature type="binding site" evidence="4">
    <location>
        <position position="182"/>
    </location>
    <ligand>
        <name>1D-myo-inositol 2-(L-cysteinylamino)-2-deoxy-alpha-D-glucopyranoside</name>
        <dbReference type="ChEBI" id="CHEBI:58887"/>
    </ligand>
</feature>
<feature type="binding site" evidence="4">
    <location>
        <begin position="256"/>
        <end position="258"/>
    </location>
    <ligand>
        <name>acetyl-CoA</name>
        <dbReference type="ChEBI" id="CHEBI:57288"/>
        <label>2</label>
    </ligand>
</feature>
<comment type="subunit">
    <text evidence="4">Monomer.</text>
</comment>
<feature type="binding site" evidence="4">
    <location>
        <position position="39"/>
    </location>
    <ligand>
        <name>1D-myo-inositol 2-(L-cysteinylamino)-2-deoxy-alpha-D-glucopyranoside</name>
        <dbReference type="ChEBI" id="CHEBI:58887"/>
    </ligand>
</feature>
<dbReference type="RefSeq" id="WP_159543800.1">
    <property type="nucleotide sequence ID" value="NZ_CP047156.1"/>
</dbReference>
<dbReference type="GO" id="GO:0035447">
    <property type="term" value="F:mycothiol synthase activity"/>
    <property type="evidence" value="ECO:0007669"/>
    <property type="project" value="UniProtKB-UniRule"/>
</dbReference>